<dbReference type="OrthoDB" id="408954at2759"/>
<evidence type="ECO:0000256" key="5">
    <source>
        <dbReference type="SAM" id="Phobius"/>
    </source>
</evidence>
<sequence>MIGQLKDLVVLATLALAIMAIMRSVYVSQPFQEFVAYYGEETVHYCEFALCMVLFWMYSSVLLVVDFFQPAWAIEYKVQVDKSVSSDMVWKGIRGSLFSTVCVAVPTAFAWIKYVVPLTSMSAQGPLPNLKTIVSDFAIFLVAVETLLYYSHRLFHTKAFYAPYHKLHHEFTAPIGVSAIYCSPQEMILVNMLPVMAGPTLAGAHITCSATWFCLAMLLTAHAHSGYAFPFMASPHLHDFHHETFNECFGLIGVLDSLHKTNVKFMVRMKAADGTKKVVIEPPVMRNSDESRQNKK</sequence>
<evidence type="ECO:0000259" key="6">
    <source>
        <dbReference type="Pfam" id="PF04116"/>
    </source>
</evidence>
<keyword evidence="2 5" id="KW-0812">Transmembrane</keyword>
<proteinExistence type="predicted"/>
<dbReference type="EMBL" id="VJMH01001110">
    <property type="protein sequence ID" value="KAF0713156.1"/>
    <property type="molecule type" value="Genomic_DNA"/>
</dbReference>
<evidence type="ECO:0000313" key="8">
    <source>
        <dbReference type="EMBL" id="VFT81596.1"/>
    </source>
</evidence>
<dbReference type="GO" id="GO:0005506">
    <property type="term" value="F:iron ion binding"/>
    <property type="evidence" value="ECO:0007669"/>
    <property type="project" value="InterPro"/>
</dbReference>
<dbReference type="PANTHER" id="PTHR11863">
    <property type="entry name" value="STEROL DESATURASE"/>
    <property type="match status" value="1"/>
</dbReference>
<keyword evidence="4 5" id="KW-0472">Membrane</keyword>
<keyword evidence="3 5" id="KW-1133">Transmembrane helix</keyword>
<dbReference type="GO" id="GO:0016491">
    <property type="term" value="F:oxidoreductase activity"/>
    <property type="evidence" value="ECO:0007669"/>
    <property type="project" value="InterPro"/>
</dbReference>
<evidence type="ECO:0000256" key="4">
    <source>
        <dbReference type="ARBA" id="ARBA00023136"/>
    </source>
</evidence>
<protein>
    <submittedName>
        <fullName evidence="8">Aste57867_4486 protein</fullName>
    </submittedName>
</protein>
<feature type="transmembrane region" description="Helical" evidence="5">
    <location>
        <begin position="132"/>
        <end position="150"/>
    </location>
</feature>
<evidence type="ECO:0000256" key="3">
    <source>
        <dbReference type="ARBA" id="ARBA00022989"/>
    </source>
</evidence>
<feature type="domain" description="Fatty acid hydroxylase" evidence="6">
    <location>
        <begin position="137"/>
        <end position="261"/>
    </location>
</feature>
<feature type="transmembrane region" description="Helical" evidence="5">
    <location>
        <begin position="95"/>
        <end position="112"/>
    </location>
</feature>
<dbReference type="GO" id="GO:0008610">
    <property type="term" value="P:lipid biosynthetic process"/>
    <property type="evidence" value="ECO:0007669"/>
    <property type="project" value="InterPro"/>
</dbReference>
<organism evidence="8 9">
    <name type="scientific">Aphanomyces stellatus</name>
    <dbReference type="NCBI Taxonomy" id="120398"/>
    <lineage>
        <taxon>Eukaryota</taxon>
        <taxon>Sar</taxon>
        <taxon>Stramenopiles</taxon>
        <taxon>Oomycota</taxon>
        <taxon>Saprolegniomycetes</taxon>
        <taxon>Saprolegniales</taxon>
        <taxon>Verrucalvaceae</taxon>
        <taxon>Aphanomyces</taxon>
    </lineage>
</organism>
<dbReference type="Proteomes" id="UP000332933">
    <property type="component" value="Unassembled WGS sequence"/>
</dbReference>
<feature type="transmembrane region" description="Helical" evidence="5">
    <location>
        <begin position="54"/>
        <end position="74"/>
    </location>
</feature>
<dbReference type="EMBL" id="CAADRA010001110">
    <property type="protein sequence ID" value="VFT81596.1"/>
    <property type="molecule type" value="Genomic_DNA"/>
</dbReference>
<keyword evidence="9" id="KW-1185">Reference proteome</keyword>
<evidence type="ECO:0000313" key="7">
    <source>
        <dbReference type="EMBL" id="KAF0713156.1"/>
    </source>
</evidence>
<reference evidence="8 9" key="1">
    <citation type="submission" date="2019-03" db="EMBL/GenBank/DDBJ databases">
        <authorList>
            <person name="Gaulin E."/>
            <person name="Dumas B."/>
        </authorList>
    </citation>
    <scope>NUCLEOTIDE SEQUENCE [LARGE SCALE GENOMIC DNA]</scope>
    <source>
        <strain evidence="8">CBS 568.67</strain>
    </source>
</reference>
<dbReference type="InterPro" id="IPR050307">
    <property type="entry name" value="Sterol_Desaturase_Related"/>
</dbReference>
<evidence type="ECO:0000313" key="9">
    <source>
        <dbReference type="Proteomes" id="UP000332933"/>
    </source>
</evidence>
<dbReference type="GO" id="GO:0016020">
    <property type="term" value="C:membrane"/>
    <property type="evidence" value="ECO:0007669"/>
    <property type="project" value="UniProtKB-SubCell"/>
</dbReference>
<dbReference type="Pfam" id="PF04116">
    <property type="entry name" value="FA_hydroxylase"/>
    <property type="match status" value="1"/>
</dbReference>
<reference evidence="7" key="2">
    <citation type="submission" date="2019-06" db="EMBL/GenBank/DDBJ databases">
        <title>Genomics analysis of Aphanomyces spp. identifies a new class of oomycete effector associated with host adaptation.</title>
        <authorList>
            <person name="Gaulin E."/>
        </authorList>
    </citation>
    <scope>NUCLEOTIDE SEQUENCE</scope>
    <source>
        <strain evidence="7">CBS 578.67</strain>
    </source>
</reference>
<evidence type="ECO:0000256" key="1">
    <source>
        <dbReference type="ARBA" id="ARBA00004370"/>
    </source>
</evidence>
<dbReference type="InterPro" id="IPR006694">
    <property type="entry name" value="Fatty_acid_hydroxylase"/>
</dbReference>
<accession>A0A485KFY8</accession>
<comment type="subcellular location">
    <subcellularLocation>
        <location evidence="1">Membrane</location>
    </subcellularLocation>
</comment>
<evidence type="ECO:0000256" key="2">
    <source>
        <dbReference type="ARBA" id="ARBA00022692"/>
    </source>
</evidence>
<gene>
    <name evidence="8" type="primary">Aste57867_4486</name>
    <name evidence="7" type="ORF">As57867_004473</name>
    <name evidence="8" type="ORF">ASTE57867_4486</name>
</gene>
<name>A0A485KFY8_9STRA</name>
<dbReference type="AlphaFoldDB" id="A0A485KFY8"/>